<accession>A0A9Q1K3W6</accession>
<dbReference type="InterPro" id="IPR009081">
    <property type="entry name" value="PP-bd_ACP"/>
</dbReference>
<dbReference type="PANTHER" id="PTHR46153">
    <property type="entry name" value="ACYL CARRIER PROTEIN"/>
    <property type="match status" value="1"/>
</dbReference>
<dbReference type="EMBL" id="JAKOGI010000328">
    <property type="protein sequence ID" value="KAJ8436796.1"/>
    <property type="molecule type" value="Genomic_DNA"/>
</dbReference>
<dbReference type="OrthoDB" id="448946at2759"/>
<dbReference type="GO" id="GO:0000036">
    <property type="term" value="F:acyl carrier activity"/>
    <property type="evidence" value="ECO:0007669"/>
    <property type="project" value="InterPro"/>
</dbReference>
<evidence type="ECO:0000313" key="16">
    <source>
        <dbReference type="Proteomes" id="UP001153076"/>
    </source>
</evidence>
<keyword evidence="11" id="KW-0443">Lipid metabolism</keyword>
<keyword evidence="8" id="KW-0934">Plastid</keyword>
<evidence type="ECO:0000313" key="15">
    <source>
        <dbReference type="EMBL" id="KAJ8436796.1"/>
    </source>
</evidence>
<name>A0A9Q1K3W6_9CARY</name>
<dbReference type="AlphaFoldDB" id="A0A9Q1K3W6"/>
<keyword evidence="7" id="KW-0597">Phosphoprotein</keyword>
<evidence type="ECO:0000256" key="9">
    <source>
        <dbReference type="ARBA" id="ARBA00022832"/>
    </source>
</evidence>
<evidence type="ECO:0000259" key="14">
    <source>
        <dbReference type="PROSITE" id="PS50075"/>
    </source>
</evidence>
<dbReference type="InterPro" id="IPR044813">
    <property type="entry name" value="ACP_chloroplastic"/>
</dbReference>
<comment type="function">
    <text evidence="1 13">Carrier of the growing fatty acid chain in fatty acid biosynthesis.</text>
</comment>
<keyword evidence="6" id="KW-0150">Chloroplast</keyword>
<dbReference type="PROSITE" id="PS00012">
    <property type="entry name" value="PHOSPHOPANTETHEINE"/>
    <property type="match status" value="1"/>
</dbReference>
<dbReference type="HAMAP" id="MF_01217">
    <property type="entry name" value="Acyl_carrier"/>
    <property type="match status" value="1"/>
</dbReference>
<dbReference type="InterPro" id="IPR003231">
    <property type="entry name" value="ACP"/>
</dbReference>
<keyword evidence="12 13" id="KW-0275">Fatty acid biosynthesis</keyword>
<dbReference type="InterPro" id="IPR036736">
    <property type="entry name" value="ACP-like_sf"/>
</dbReference>
<evidence type="ECO:0000256" key="5">
    <source>
        <dbReference type="ARBA" id="ARBA00022516"/>
    </source>
</evidence>
<evidence type="ECO:0000256" key="8">
    <source>
        <dbReference type="ARBA" id="ARBA00022640"/>
    </source>
</evidence>
<proteinExistence type="inferred from homology"/>
<keyword evidence="16" id="KW-1185">Reference proteome</keyword>
<evidence type="ECO:0000256" key="4">
    <source>
        <dbReference type="ARBA" id="ARBA00022450"/>
    </source>
</evidence>
<comment type="caution">
    <text evidence="15">The sequence shown here is derived from an EMBL/GenBank/DDBJ whole genome shotgun (WGS) entry which is preliminary data.</text>
</comment>
<evidence type="ECO:0000256" key="6">
    <source>
        <dbReference type="ARBA" id="ARBA00022528"/>
    </source>
</evidence>
<dbReference type="Pfam" id="PF00550">
    <property type="entry name" value="PP-binding"/>
    <property type="match status" value="1"/>
</dbReference>
<evidence type="ECO:0000256" key="13">
    <source>
        <dbReference type="RuleBase" id="RU000722"/>
    </source>
</evidence>
<keyword evidence="5 13" id="KW-0444">Lipid biosynthesis</keyword>
<keyword evidence="9" id="KW-0276">Fatty acid metabolism</keyword>
<reference evidence="15" key="1">
    <citation type="submission" date="2022-04" db="EMBL/GenBank/DDBJ databases">
        <title>Carnegiea gigantea Genome sequencing and assembly v2.</title>
        <authorList>
            <person name="Copetti D."/>
            <person name="Sanderson M.J."/>
            <person name="Burquez A."/>
            <person name="Wojciechowski M.F."/>
        </authorList>
    </citation>
    <scope>NUCLEOTIDE SEQUENCE</scope>
    <source>
        <strain evidence="15">SGP5-SGP5p</strain>
        <tissue evidence="15">Aerial part</tissue>
    </source>
</reference>
<protein>
    <recommendedName>
        <fullName evidence="13">Acyl carrier protein</fullName>
    </recommendedName>
</protein>
<evidence type="ECO:0000256" key="1">
    <source>
        <dbReference type="ARBA" id="ARBA00003180"/>
    </source>
</evidence>
<evidence type="ECO:0000256" key="3">
    <source>
        <dbReference type="ARBA" id="ARBA00010930"/>
    </source>
</evidence>
<evidence type="ECO:0000256" key="10">
    <source>
        <dbReference type="ARBA" id="ARBA00022946"/>
    </source>
</evidence>
<comment type="subcellular location">
    <subcellularLocation>
        <location evidence="2">Plastid</location>
        <location evidence="2">Chloroplast</location>
    </subcellularLocation>
</comment>
<gene>
    <name evidence="15" type="ORF">Cgig2_032024</name>
</gene>
<dbReference type="PROSITE" id="PS50075">
    <property type="entry name" value="CARRIER"/>
    <property type="match status" value="1"/>
</dbReference>
<sequence length="163" mass="17680">MCIRIEIKPKHEEFDEFRAEPKPSPYISPMASITGSSISFAACPTSSLTTKNYGLKPSVSFVRTGVPSFRSAPLRLRISCAAKPETVEKVGAIVKKQLALTEGQKVSGETKFSELGADSLDTVEIVMKLEEEFGVNVEEEKAQSITTIGEAAELIENLKAKAD</sequence>
<evidence type="ECO:0000256" key="7">
    <source>
        <dbReference type="ARBA" id="ARBA00022553"/>
    </source>
</evidence>
<dbReference type="InterPro" id="IPR006162">
    <property type="entry name" value="Ppantetheine_attach_site"/>
</dbReference>
<feature type="domain" description="Carrier" evidence="14">
    <location>
        <begin position="84"/>
        <end position="159"/>
    </location>
</feature>
<dbReference type="Proteomes" id="UP001153076">
    <property type="component" value="Unassembled WGS sequence"/>
</dbReference>
<dbReference type="SUPFAM" id="SSF47336">
    <property type="entry name" value="ACP-like"/>
    <property type="match status" value="1"/>
</dbReference>
<evidence type="ECO:0000256" key="12">
    <source>
        <dbReference type="ARBA" id="ARBA00023160"/>
    </source>
</evidence>
<evidence type="ECO:0000256" key="2">
    <source>
        <dbReference type="ARBA" id="ARBA00004229"/>
    </source>
</evidence>
<organism evidence="15 16">
    <name type="scientific">Carnegiea gigantea</name>
    <dbReference type="NCBI Taxonomy" id="171969"/>
    <lineage>
        <taxon>Eukaryota</taxon>
        <taxon>Viridiplantae</taxon>
        <taxon>Streptophyta</taxon>
        <taxon>Embryophyta</taxon>
        <taxon>Tracheophyta</taxon>
        <taxon>Spermatophyta</taxon>
        <taxon>Magnoliopsida</taxon>
        <taxon>eudicotyledons</taxon>
        <taxon>Gunneridae</taxon>
        <taxon>Pentapetalae</taxon>
        <taxon>Caryophyllales</taxon>
        <taxon>Cactineae</taxon>
        <taxon>Cactaceae</taxon>
        <taxon>Cactoideae</taxon>
        <taxon>Echinocereeae</taxon>
        <taxon>Carnegiea</taxon>
    </lineage>
</organism>
<comment type="similarity">
    <text evidence="3">Belongs to the acyl carrier protein (ACP) family.</text>
</comment>
<dbReference type="Gene3D" id="1.10.1200.10">
    <property type="entry name" value="ACP-like"/>
    <property type="match status" value="1"/>
</dbReference>
<keyword evidence="4 13" id="KW-0596">Phosphopantetheine</keyword>
<keyword evidence="10" id="KW-0809">Transit peptide</keyword>
<dbReference type="GO" id="GO:0009507">
    <property type="term" value="C:chloroplast"/>
    <property type="evidence" value="ECO:0007669"/>
    <property type="project" value="UniProtKB-SubCell"/>
</dbReference>
<dbReference type="NCBIfam" id="TIGR00517">
    <property type="entry name" value="acyl_carrier"/>
    <property type="match status" value="1"/>
</dbReference>
<evidence type="ECO:0000256" key="11">
    <source>
        <dbReference type="ARBA" id="ARBA00023098"/>
    </source>
</evidence>
<dbReference type="PANTHER" id="PTHR46153:SF20">
    <property type="entry name" value="ACYL CARRIER PROTEIN 2, CHLOROPLASTIC-RELATED"/>
    <property type="match status" value="1"/>
</dbReference>